<reference evidence="1" key="1">
    <citation type="journal article" date="2021" name="Front. Microbiol.">
        <title>Comprehensive Comparative Genomics and Phenotyping of Methylobacterium Species.</title>
        <authorList>
            <person name="Alessa O."/>
            <person name="Ogura Y."/>
            <person name="Fujitani Y."/>
            <person name="Takami H."/>
            <person name="Hayashi T."/>
            <person name="Sahin N."/>
            <person name="Tani A."/>
        </authorList>
    </citation>
    <scope>NUCLEOTIDE SEQUENCE</scope>
    <source>
        <strain evidence="1">DSM 23674</strain>
    </source>
</reference>
<gene>
    <name evidence="1" type="ORF">EKPJFOCH_1815</name>
</gene>
<organism evidence="1 2">
    <name type="scientific">Methylobacterium thuringiense</name>
    <dbReference type="NCBI Taxonomy" id="1003091"/>
    <lineage>
        <taxon>Bacteria</taxon>
        <taxon>Pseudomonadati</taxon>
        <taxon>Pseudomonadota</taxon>
        <taxon>Alphaproteobacteria</taxon>
        <taxon>Hyphomicrobiales</taxon>
        <taxon>Methylobacteriaceae</taxon>
        <taxon>Methylobacterium</taxon>
    </lineage>
</organism>
<protein>
    <recommendedName>
        <fullName evidence="3">PSK operon transcription factor</fullName>
    </recommendedName>
</protein>
<sequence>MTVRFEHDEIEALLTELETSTGLPREDVLLGALRMERVRLDEDRARRIAEGLRIDEEFRLRLNARPITDPRTPDEILGYDENGLPT</sequence>
<evidence type="ECO:0008006" key="3">
    <source>
        <dbReference type="Google" id="ProtNLM"/>
    </source>
</evidence>
<accession>A0ABQ4TNS5</accession>
<keyword evidence="2" id="KW-1185">Reference proteome</keyword>
<dbReference type="InterPro" id="IPR011660">
    <property type="entry name" value="VapB-like"/>
</dbReference>
<proteinExistence type="predicted"/>
<evidence type="ECO:0000313" key="2">
    <source>
        <dbReference type="Proteomes" id="UP001055101"/>
    </source>
</evidence>
<dbReference type="Pfam" id="PF07704">
    <property type="entry name" value="PSK_trans_fac"/>
    <property type="match status" value="1"/>
</dbReference>
<dbReference type="Proteomes" id="UP001055101">
    <property type="component" value="Unassembled WGS sequence"/>
</dbReference>
<dbReference type="RefSeq" id="WP_147817928.1">
    <property type="nucleotide sequence ID" value="NZ_BPRA01000008.1"/>
</dbReference>
<comment type="caution">
    <text evidence="1">The sequence shown here is derived from an EMBL/GenBank/DDBJ whole genome shotgun (WGS) entry which is preliminary data.</text>
</comment>
<dbReference type="EMBL" id="BPRA01000008">
    <property type="protein sequence ID" value="GJE55325.1"/>
    <property type="molecule type" value="Genomic_DNA"/>
</dbReference>
<evidence type="ECO:0000313" key="1">
    <source>
        <dbReference type="EMBL" id="GJE55325.1"/>
    </source>
</evidence>
<name>A0ABQ4TNS5_9HYPH</name>
<reference evidence="1" key="2">
    <citation type="submission" date="2021-08" db="EMBL/GenBank/DDBJ databases">
        <authorList>
            <person name="Tani A."/>
            <person name="Ola A."/>
            <person name="Ogura Y."/>
            <person name="Katsura K."/>
            <person name="Hayashi T."/>
        </authorList>
    </citation>
    <scope>NUCLEOTIDE SEQUENCE</scope>
    <source>
        <strain evidence="1">DSM 23674</strain>
    </source>
</reference>